<evidence type="ECO:0000256" key="9">
    <source>
        <dbReference type="ARBA" id="ARBA00061386"/>
    </source>
</evidence>
<evidence type="ECO:0000256" key="1">
    <source>
        <dbReference type="ARBA" id="ARBA00004123"/>
    </source>
</evidence>
<dbReference type="OMA" id="LQCHTPR"/>
<name>H3DN03_TETNG</name>
<dbReference type="GO" id="GO:0005634">
    <property type="term" value="C:nucleus"/>
    <property type="evidence" value="ECO:0007669"/>
    <property type="project" value="UniProtKB-SubCell"/>
</dbReference>
<keyword evidence="8" id="KW-0131">Cell cycle</keyword>
<evidence type="ECO:0000256" key="7">
    <source>
        <dbReference type="ARBA" id="ARBA00023242"/>
    </source>
</evidence>
<dbReference type="Proteomes" id="UP000007303">
    <property type="component" value="Unassembled WGS sequence"/>
</dbReference>
<dbReference type="Gene3D" id="1.10.10.60">
    <property type="entry name" value="Homeodomain-like"/>
    <property type="match status" value="2"/>
</dbReference>
<accession>H3DN03</accession>
<reference evidence="14" key="2">
    <citation type="submission" date="2025-08" db="UniProtKB">
        <authorList>
            <consortium name="Ensembl"/>
        </authorList>
    </citation>
    <scope>IDENTIFICATION</scope>
</reference>
<dbReference type="FunCoup" id="H3DN03">
    <property type="interactions" value="643"/>
</dbReference>
<evidence type="ECO:0000259" key="12">
    <source>
        <dbReference type="PROSITE" id="PS50090"/>
    </source>
</evidence>
<keyword evidence="5" id="KW-0010">Activator</keyword>
<reference evidence="15" key="1">
    <citation type="journal article" date="2004" name="Nature">
        <title>Genome duplication in the teleost fish Tetraodon nigroviridis reveals the early vertebrate proto-karyotype.</title>
        <authorList>
            <person name="Jaillon O."/>
            <person name="Aury J.-M."/>
            <person name="Brunet F."/>
            <person name="Petit J.-L."/>
            <person name="Stange-Thomann N."/>
            <person name="Mauceli E."/>
            <person name="Bouneau L."/>
            <person name="Fischer C."/>
            <person name="Ozouf-Costaz C."/>
            <person name="Bernot A."/>
            <person name="Nicaud S."/>
            <person name="Jaffe D."/>
            <person name="Fisher S."/>
            <person name="Lutfalla G."/>
            <person name="Dossat C."/>
            <person name="Segurens B."/>
            <person name="Dasilva C."/>
            <person name="Salanoubat M."/>
            <person name="Levy M."/>
            <person name="Boudet N."/>
            <person name="Castellano S."/>
            <person name="Anthouard V."/>
            <person name="Jubin C."/>
            <person name="Castelli V."/>
            <person name="Katinka M."/>
            <person name="Vacherie B."/>
            <person name="Biemont C."/>
            <person name="Skalli Z."/>
            <person name="Cattolico L."/>
            <person name="Poulain J."/>
            <person name="De Berardinis V."/>
            <person name="Cruaud C."/>
            <person name="Duprat S."/>
            <person name="Brottier P."/>
            <person name="Coutanceau J.-P."/>
            <person name="Gouzy J."/>
            <person name="Parra G."/>
            <person name="Lardier G."/>
            <person name="Chapple C."/>
            <person name="McKernan K.J."/>
            <person name="McEwan P."/>
            <person name="Bosak S."/>
            <person name="Kellis M."/>
            <person name="Volff J.-N."/>
            <person name="Guigo R."/>
            <person name="Zody M.C."/>
            <person name="Mesirov J."/>
            <person name="Lindblad-Toh K."/>
            <person name="Birren B."/>
            <person name="Nusbaum C."/>
            <person name="Kahn D."/>
            <person name="Robinson-Rechavi M."/>
            <person name="Laudet V."/>
            <person name="Schachter V."/>
            <person name="Quetier F."/>
            <person name="Saurin W."/>
            <person name="Scarpelli C."/>
            <person name="Wincker P."/>
            <person name="Lander E.S."/>
            <person name="Weissenbach J."/>
            <person name="Roest Crollius H."/>
        </authorList>
    </citation>
    <scope>NUCLEOTIDE SEQUENCE [LARGE SCALE GENOMIC DNA]</scope>
</reference>
<dbReference type="Pfam" id="PF13921">
    <property type="entry name" value="Myb_DNA-bind_6"/>
    <property type="match status" value="1"/>
</dbReference>
<evidence type="ECO:0000256" key="5">
    <source>
        <dbReference type="ARBA" id="ARBA00023159"/>
    </source>
</evidence>
<dbReference type="PANTHER" id="PTHR46380:SF2">
    <property type="entry name" value="CYCLIN-D-BINDING MYB-LIKE TRANSCRIPTION FACTOR 1"/>
    <property type="match status" value="1"/>
</dbReference>
<feature type="domain" description="HTH myb-type" evidence="13">
    <location>
        <begin position="220"/>
        <end position="266"/>
    </location>
</feature>
<evidence type="ECO:0000256" key="6">
    <source>
        <dbReference type="ARBA" id="ARBA00023163"/>
    </source>
</evidence>
<organism evidence="14 15">
    <name type="scientific">Tetraodon nigroviridis</name>
    <name type="common">Spotted green pufferfish</name>
    <name type="synonym">Chelonodon nigroviridis</name>
    <dbReference type="NCBI Taxonomy" id="99883"/>
    <lineage>
        <taxon>Eukaryota</taxon>
        <taxon>Metazoa</taxon>
        <taxon>Chordata</taxon>
        <taxon>Craniata</taxon>
        <taxon>Vertebrata</taxon>
        <taxon>Euteleostomi</taxon>
        <taxon>Actinopterygii</taxon>
        <taxon>Neopterygii</taxon>
        <taxon>Teleostei</taxon>
        <taxon>Neoteleostei</taxon>
        <taxon>Acanthomorphata</taxon>
        <taxon>Eupercaria</taxon>
        <taxon>Tetraodontiformes</taxon>
        <taxon>Tetradontoidea</taxon>
        <taxon>Tetraodontidae</taxon>
        <taxon>Tetraodon</taxon>
    </lineage>
</organism>
<dbReference type="PANTHER" id="PTHR46380">
    <property type="entry name" value="CYCLIN-D-BINDING MYB-LIKE TRANSCRIPTION FACTOR 1"/>
    <property type="match status" value="1"/>
</dbReference>
<feature type="domain" description="HTH myb-type" evidence="13">
    <location>
        <begin position="270"/>
        <end position="329"/>
    </location>
</feature>
<sequence length="573" mass="63063">MSSTPEQDGQEVALETVKSVTLTQDKDGSIILHCPTAGACLIPTDETSQPVQKKLRLSADQHKDSEAPHFSMVTLPMSEGEEGFEVTMTATTDDDLCQERVAQIQMGGEDEDSPSPSQNAEVSLVSQAWFTTKEDKDTLTNKGHKWKQGMWSKEEIGILINNIERYVKGRGIDDPAEIIFEMSKEERKDFYRSVALGLNRPLFAVYRRVLRMYDNRNHVGKYTPEEIEKLKALKEKHGNDWATIGAALGRSASSVKDRCRLMKDTCNTGGKWSEEEEKRLAEVVYEMAGASPGSAVTVGVSWAMVANKVRTRSEKQCRSKWLNYLNWKHSGGTEWMKEDDLRLVQRISELEVEDENEIQWEDLAGGWSSVRSPQWLRSKWWSIKRQVSNHKDIPFSPVLLKGLQELMSSTQTLSGQASPSSSSSLQIRLTRVEESSSPASSSVASLQIPVQIPLQITHLALPASDSSAAAGDGETITLNSGALQTFEILPSFHLQPTGTPGTYYLQTTSSQGLPFSLANNGTVTLATGSSPAPHEHIILHSLSTDGLCSSDGVIIQTVTSDSASSDALDQTQL</sequence>
<dbReference type="SUPFAM" id="SSF46689">
    <property type="entry name" value="Homeodomain-like"/>
    <property type="match status" value="2"/>
</dbReference>
<dbReference type="Ensembl" id="ENSTNIT00000022137.1">
    <property type="protein sequence ID" value="ENSTNIP00000021901.1"/>
    <property type="gene ID" value="ENSTNIG00000018722.1"/>
</dbReference>
<dbReference type="InterPro" id="IPR051651">
    <property type="entry name" value="DMTF1_DNA-bind_reg"/>
</dbReference>
<dbReference type="CDD" id="cd00167">
    <property type="entry name" value="SANT"/>
    <property type="match status" value="2"/>
</dbReference>
<evidence type="ECO:0000313" key="15">
    <source>
        <dbReference type="Proteomes" id="UP000007303"/>
    </source>
</evidence>
<keyword evidence="3" id="KW-0805">Transcription regulation</keyword>
<evidence type="ECO:0000313" key="14">
    <source>
        <dbReference type="Ensembl" id="ENSTNIP00000021901.1"/>
    </source>
</evidence>
<keyword evidence="15" id="KW-1185">Reference proteome</keyword>
<comment type="similarity">
    <text evidence="9">Belongs to the DMTF1 family.</text>
</comment>
<dbReference type="InterPro" id="IPR009057">
    <property type="entry name" value="Homeodomain-like_sf"/>
</dbReference>
<dbReference type="InterPro" id="IPR001005">
    <property type="entry name" value="SANT/Myb"/>
</dbReference>
<keyword evidence="6" id="KW-0804">Transcription</keyword>
<evidence type="ECO:0000259" key="13">
    <source>
        <dbReference type="PROSITE" id="PS51294"/>
    </source>
</evidence>
<evidence type="ECO:0000256" key="11">
    <source>
        <dbReference type="SAM" id="MobiDB-lite"/>
    </source>
</evidence>
<dbReference type="PROSITE" id="PS51294">
    <property type="entry name" value="HTH_MYB"/>
    <property type="match status" value="2"/>
</dbReference>
<dbReference type="FunFam" id="1.10.10.60:FF:000114">
    <property type="entry name" value="cyclin-D-binding Myb-like transcription factor 1 isoform X1"/>
    <property type="match status" value="1"/>
</dbReference>
<proteinExistence type="inferred from homology"/>
<dbReference type="SMART" id="SM00717">
    <property type="entry name" value="SANT"/>
    <property type="match status" value="4"/>
</dbReference>
<dbReference type="Pfam" id="PF20588">
    <property type="entry name" value="DMTF1_N"/>
    <property type="match status" value="1"/>
</dbReference>
<keyword evidence="7" id="KW-0539">Nucleus</keyword>
<dbReference type="GeneTree" id="ENSGT00940000156016"/>
<dbReference type="GO" id="GO:0000978">
    <property type="term" value="F:RNA polymerase II cis-regulatory region sequence-specific DNA binding"/>
    <property type="evidence" value="ECO:0007669"/>
    <property type="project" value="TreeGrafter"/>
</dbReference>
<comment type="subcellular location">
    <subcellularLocation>
        <location evidence="1">Nucleus</location>
    </subcellularLocation>
</comment>
<dbReference type="HOGENOM" id="CLU_021360_1_0_1"/>
<reference evidence="14" key="3">
    <citation type="submission" date="2025-09" db="UniProtKB">
        <authorList>
            <consortium name="Ensembl"/>
        </authorList>
    </citation>
    <scope>IDENTIFICATION</scope>
</reference>
<dbReference type="InParanoid" id="H3DN03"/>
<dbReference type="AlphaFoldDB" id="H3DN03"/>
<dbReference type="InterPro" id="IPR017930">
    <property type="entry name" value="Myb_dom"/>
</dbReference>
<feature type="domain" description="Myb-like" evidence="12">
    <location>
        <begin position="270"/>
        <end position="325"/>
    </location>
</feature>
<dbReference type="InterPro" id="IPR046775">
    <property type="entry name" value="DMTF1_N"/>
</dbReference>
<dbReference type="GO" id="GO:0000981">
    <property type="term" value="F:DNA-binding transcription factor activity, RNA polymerase II-specific"/>
    <property type="evidence" value="ECO:0007669"/>
    <property type="project" value="TreeGrafter"/>
</dbReference>
<dbReference type="STRING" id="99883.ENSTNIP00000021901"/>
<dbReference type="FunFam" id="1.10.10.60:FF:000139">
    <property type="entry name" value="cyclin-D-binding Myb-like transcription factor 1 isoform X2"/>
    <property type="match status" value="1"/>
</dbReference>
<evidence type="ECO:0000256" key="10">
    <source>
        <dbReference type="ARBA" id="ARBA00070367"/>
    </source>
</evidence>
<dbReference type="PROSITE" id="PS50090">
    <property type="entry name" value="MYB_LIKE"/>
    <property type="match status" value="1"/>
</dbReference>
<feature type="region of interest" description="Disordered" evidence="11">
    <location>
        <begin position="411"/>
        <end position="431"/>
    </location>
</feature>
<evidence type="ECO:0000256" key="8">
    <source>
        <dbReference type="ARBA" id="ARBA00023306"/>
    </source>
</evidence>
<evidence type="ECO:0000256" key="3">
    <source>
        <dbReference type="ARBA" id="ARBA00023015"/>
    </source>
</evidence>
<keyword evidence="4" id="KW-0238">DNA-binding</keyword>
<protein>
    <recommendedName>
        <fullName evidence="10">Cyclin-D-binding Myb-like transcription factor 1</fullName>
    </recommendedName>
</protein>
<evidence type="ECO:0000256" key="4">
    <source>
        <dbReference type="ARBA" id="ARBA00023125"/>
    </source>
</evidence>
<evidence type="ECO:0000256" key="2">
    <source>
        <dbReference type="ARBA" id="ARBA00022737"/>
    </source>
</evidence>
<keyword evidence="2" id="KW-0677">Repeat</keyword>